<dbReference type="Proteomes" id="UP001596044">
    <property type="component" value="Unassembled WGS sequence"/>
</dbReference>
<feature type="transmembrane region" description="Helical" evidence="7">
    <location>
        <begin position="451"/>
        <end position="472"/>
    </location>
</feature>
<evidence type="ECO:0000256" key="3">
    <source>
        <dbReference type="ARBA" id="ARBA00022475"/>
    </source>
</evidence>
<dbReference type="PANTHER" id="PTHR42718:SF46">
    <property type="entry name" value="BLR6921 PROTEIN"/>
    <property type="match status" value="1"/>
</dbReference>
<evidence type="ECO:0000259" key="8">
    <source>
        <dbReference type="PROSITE" id="PS50850"/>
    </source>
</evidence>
<dbReference type="InterPro" id="IPR011701">
    <property type="entry name" value="MFS"/>
</dbReference>
<keyword evidence="10" id="KW-1185">Reference proteome</keyword>
<dbReference type="CDD" id="cd17321">
    <property type="entry name" value="MFS_MMR_MDR_like"/>
    <property type="match status" value="1"/>
</dbReference>
<evidence type="ECO:0000256" key="1">
    <source>
        <dbReference type="ARBA" id="ARBA00004651"/>
    </source>
</evidence>
<dbReference type="PRINTS" id="PR01036">
    <property type="entry name" value="TCRTETB"/>
</dbReference>
<gene>
    <name evidence="9" type="ORF">ACFPOG_05770</name>
</gene>
<feature type="transmembrane region" description="Helical" evidence="7">
    <location>
        <begin position="249"/>
        <end position="268"/>
    </location>
</feature>
<dbReference type="RefSeq" id="WP_270886002.1">
    <property type="nucleotide sequence ID" value="NZ_JAQFVF010000092.1"/>
</dbReference>
<feature type="transmembrane region" description="Helical" evidence="7">
    <location>
        <begin position="375"/>
        <end position="395"/>
    </location>
</feature>
<keyword evidence="6 7" id="KW-0472">Membrane</keyword>
<feature type="transmembrane region" description="Helical" evidence="7">
    <location>
        <begin position="87"/>
        <end position="106"/>
    </location>
</feature>
<protein>
    <submittedName>
        <fullName evidence="9">MFS transporter</fullName>
    </submittedName>
</protein>
<name>A0ABW0K4N4_9BACL</name>
<sequence length="478" mass="50256">MTSVMRTTQHVNPKVNYRWMVLLIVNLGTFMSTLDVGIVNVCLPTLAGEFAKPLAQIQWLASSYLLTMAALLPFLGKLSDRWKRSHIYSAGFIVFALGSLCVALSHGIAMMIISRCVQGLGAAMIMANSQAMVRQAFPDHERGRALGLNAVVISLGTLMGPAIGGFVLEWAGWPWLFWINVPIGLAAFGLGLKYFPRSSAQAHRGSLDLLGSALLAAGTVLLMLASGGYGDSGDTGGAADPAAAAGMPLATWAAMLGGLALLVVFWLYERRIQNGILDRALIRLRPVWSGNLSSFFINMALTASLIALTFYMQGPLSLTVVASGGFLMIQPLLVGLIAPFSGWFRDKYGGALPIIGGAALCAVSMLFILCAPQVTAMIIAVQLAVFGIGNGLFHATNNAEIMGAVPGSQASLAGSLLAMVRYLGQIAGIGLCALLLGRMNVSVQAAADHGMGLRILFAILLVGCASAAVLAYRVKAVR</sequence>
<feature type="transmembrane region" description="Helical" evidence="7">
    <location>
        <begin position="21"/>
        <end position="47"/>
    </location>
</feature>
<reference evidence="10" key="1">
    <citation type="journal article" date="2019" name="Int. J. Syst. Evol. Microbiol.">
        <title>The Global Catalogue of Microorganisms (GCM) 10K type strain sequencing project: providing services to taxonomists for standard genome sequencing and annotation.</title>
        <authorList>
            <consortium name="The Broad Institute Genomics Platform"/>
            <consortium name="The Broad Institute Genome Sequencing Center for Infectious Disease"/>
            <person name="Wu L."/>
            <person name="Ma J."/>
        </authorList>
    </citation>
    <scope>NUCLEOTIDE SEQUENCE [LARGE SCALE GENOMIC DNA]</scope>
    <source>
        <strain evidence="10">KACC 11904</strain>
    </source>
</reference>
<feature type="transmembrane region" description="Helical" evidence="7">
    <location>
        <begin position="59"/>
        <end position="75"/>
    </location>
</feature>
<comment type="subcellular location">
    <subcellularLocation>
        <location evidence="1">Cell membrane</location>
        <topology evidence="1">Multi-pass membrane protein</topology>
    </subcellularLocation>
</comment>
<keyword evidence="4 7" id="KW-0812">Transmembrane</keyword>
<dbReference type="SUPFAM" id="SSF103473">
    <property type="entry name" value="MFS general substrate transporter"/>
    <property type="match status" value="1"/>
</dbReference>
<feature type="transmembrane region" description="Helical" evidence="7">
    <location>
        <begin position="416"/>
        <end position="439"/>
    </location>
</feature>
<feature type="transmembrane region" description="Helical" evidence="7">
    <location>
        <begin position="288"/>
        <end position="312"/>
    </location>
</feature>
<evidence type="ECO:0000256" key="2">
    <source>
        <dbReference type="ARBA" id="ARBA00022448"/>
    </source>
</evidence>
<keyword evidence="3" id="KW-1003">Cell membrane</keyword>
<feature type="transmembrane region" description="Helical" evidence="7">
    <location>
        <begin position="175"/>
        <end position="195"/>
    </location>
</feature>
<dbReference type="PROSITE" id="PS50850">
    <property type="entry name" value="MFS"/>
    <property type="match status" value="1"/>
</dbReference>
<evidence type="ECO:0000256" key="5">
    <source>
        <dbReference type="ARBA" id="ARBA00022989"/>
    </source>
</evidence>
<evidence type="ECO:0000256" key="4">
    <source>
        <dbReference type="ARBA" id="ARBA00022692"/>
    </source>
</evidence>
<accession>A0ABW0K4N4</accession>
<evidence type="ECO:0000313" key="10">
    <source>
        <dbReference type="Proteomes" id="UP001596044"/>
    </source>
</evidence>
<dbReference type="Gene3D" id="1.20.1720.10">
    <property type="entry name" value="Multidrug resistance protein D"/>
    <property type="match status" value="1"/>
</dbReference>
<dbReference type="InterPro" id="IPR036259">
    <property type="entry name" value="MFS_trans_sf"/>
</dbReference>
<proteinExistence type="predicted"/>
<keyword evidence="2" id="KW-0813">Transport</keyword>
<feature type="transmembrane region" description="Helical" evidence="7">
    <location>
        <begin position="145"/>
        <end position="163"/>
    </location>
</feature>
<evidence type="ECO:0000256" key="6">
    <source>
        <dbReference type="ARBA" id="ARBA00023136"/>
    </source>
</evidence>
<dbReference type="PANTHER" id="PTHR42718">
    <property type="entry name" value="MAJOR FACILITATOR SUPERFAMILY MULTIDRUG TRANSPORTER MFSC"/>
    <property type="match status" value="1"/>
</dbReference>
<dbReference type="Gene3D" id="1.20.1250.20">
    <property type="entry name" value="MFS general substrate transporter like domains"/>
    <property type="match status" value="1"/>
</dbReference>
<evidence type="ECO:0000256" key="7">
    <source>
        <dbReference type="SAM" id="Phobius"/>
    </source>
</evidence>
<dbReference type="Pfam" id="PF07690">
    <property type="entry name" value="MFS_1"/>
    <property type="match status" value="1"/>
</dbReference>
<feature type="transmembrane region" description="Helical" evidence="7">
    <location>
        <begin position="350"/>
        <end position="369"/>
    </location>
</feature>
<feature type="domain" description="Major facilitator superfamily (MFS) profile" evidence="8">
    <location>
        <begin position="21"/>
        <end position="475"/>
    </location>
</feature>
<feature type="transmembrane region" description="Helical" evidence="7">
    <location>
        <begin position="207"/>
        <end position="229"/>
    </location>
</feature>
<feature type="transmembrane region" description="Helical" evidence="7">
    <location>
        <begin position="318"/>
        <end position="338"/>
    </location>
</feature>
<organism evidence="9 10">
    <name type="scientific">Paenibacillus aestuarii</name>
    <dbReference type="NCBI Taxonomy" id="516965"/>
    <lineage>
        <taxon>Bacteria</taxon>
        <taxon>Bacillati</taxon>
        <taxon>Bacillota</taxon>
        <taxon>Bacilli</taxon>
        <taxon>Bacillales</taxon>
        <taxon>Paenibacillaceae</taxon>
        <taxon>Paenibacillus</taxon>
    </lineage>
</organism>
<dbReference type="InterPro" id="IPR020846">
    <property type="entry name" value="MFS_dom"/>
</dbReference>
<feature type="transmembrane region" description="Helical" evidence="7">
    <location>
        <begin position="112"/>
        <end position="133"/>
    </location>
</feature>
<keyword evidence="5 7" id="KW-1133">Transmembrane helix</keyword>
<comment type="caution">
    <text evidence="9">The sequence shown here is derived from an EMBL/GenBank/DDBJ whole genome shotgun (WGS) entry which is preliminary data.</text>
</comment>
<dbReference type="EMBL" id="JBHSMJ010000009">
    <property type="protein sequence ID" value="MFC5447757.1"/>
    <property type="molecule type" value="Genomic_DNA"/>
</dbReference>
<evidence type="ECO:0000313" key="9">
    <source>
        <dbReference type="EMBL" id="MFC5447757.1"/>
    </source>
</evidence>